<dbReference type="HOGENOM" id="CLU_1564578_0_0_1"/>
<proteinExistence type="predicted"/>
<feature type="region of interest" description="Disordered" evidence="1">
    <location>
        <begin position="51"/>
        <end position="79"/>
    </location>
</feature>
<dbReference type="KEGG" id="hro:HELRODRAFT_180139"/>
<reference evidence="4" key="1">
    <citation type="submission" date="2012-12" db="EMBL/GenBank/DDBJ databases">
        <authorList>
            <person name="Hellsten U."/>
            <person name="Grimwood J."/>
            <person name="Chapman J.A."/>
            <person name="Shapiro H."/>
            <person name="Aerts A."/>
            <person name="Otillar R.P."/>
            <person name="Terry A.Y."/>
            <person name="Boore J.L."/>
            <person name="Simakov O."/>
            <person name="Marletaz F."/>
            <person name="Cho S.-J."/>
            <person name="Edsinger-Gonzales E."/>
            <person name="Havlak P."/>
            <person name="Kuo D.-H."/>
            <person name="Larsson T."/>
            <person name="Lv J."/>
            <person name="Arendt D."/>
            <person name="Savage R."/>
            <person name="Osoegawa K."/>
            <person name="de Jong P."/>
            <person name="Lindberg D.R."/>
            <person name="Seaver E.C."/>
            <person name="Weisblat D.A."/>
            <person name="Putnam N.H."/>
            <person name="Grigoriev I.V."/>
            <person name="Rokhsar D.S."/>
        </authorList>
    </citation>
    <scope>NUCLEOTIDE SEQUENCE</scope>
</reference>
<evidence type="ECO:0000313" key="3">
    <source>
        <dbReference type="EnsemblMetazoa" id="HelroP180139"/>
    </source>
</evidence>
<evidence type="ECO:0000256" key="1">
    <source>
        <dbReference type="SAM" id="MobiDB-lite"/>
    </source>
</evidence>
<reference evidence="2 4" key="2">
    <citation type="journal article" date="2013" name="Nature">
        <title>Insights into bilaterian evolution from three spiralian genomes.</title>
        <authorList>
            <person name="Simakov O."/>
            <person name="Marletaz F."/>
            <person name="Cho S.J."/>
            <person name="Edsinger-Gonzales E."/>
            <person name="Havlak P."/>
            <person name="Hellsten U."/>
            <person name="Kuo D.H."/>
            <person name="Larsson T."/>
            <person name="Lv J."/>
            <person name="Arendt D."/>
            <person name="Savage R."/>
            <person name="Osoegawa K."/>
            <person name="de Jong P."/>
            <person name="Grimwood J."/>
            <person name="Chapman J.A."/>
            <person name="Shapiro H."/>
            <person name="Aerts A."/>
            <person name="Otillar R.P."/>
            <person name="Terry A.Y."/>
            <person name="Boore J.L."/>
            <person name="Grigoriev I.V."/>
            <person name="Lindberg D.R."/>
            <person name="Seaver E.C."/>
            <person name="Weisblat D.A."/>
            <person name="Putnam N.H."/>
            <person name="Rokhsar D.S."/>
        </authorList>
    </citation>
    <scope>NUCLEOTIDE SEQUENCE</scope>
</reference>
<name>T1FFI5_HELRO</name>
<dbReference type="EnsemblMetazoa" id="HelroT180139">
    <property type="protein sequence ID" value="HelroP180139"/>
    <property type="gene ID" value="HelroG180139"/>
</dbReference>
<feature type="compositionally biased region" description="Low complexity" evidence="1">
    <location>
        <begin position="59"/>
        <end position="74"/>
    </location>
</feature>
<sequence>MSLQPENYVNNNNDTFIEKEENSNSINNVDKNIKTFGDIKNINGSNNTKDSITTDCESNKNNNANSSINGNSKNKITDNGNTSVGSNCCDVMFGRWKEWRSSRSYFLFWGQPSNNREHSNFLVTTLSNNLAQHHNCNFTRLKSATKNFLQRSEYVELSTPLILKPYVYKVQ</sequence>
<organism evidence="3 4">
    <name type="scientific">Helobdella robusta</name>
    <name type="common">Californian leech</name>
    <dbReference type="NCBI Taxonomy" id="6412"/>
    <lineage>
        <taxon>Eukaryota</taxon>
        <taxon>Metazoa</taxon>
        <taxon>Spiralia</taxon>
        <taxon>Lophotrochozoa</taxon>
        <taxon>Annelida</taxon>
        <taxon>Clitellata</taxon>
        <taxon>Hirudinea</taxon>
        <taxon>Rhynchobdellida</taxon>
        <taxon>Glossiphoniidae</taxon>
        <taxon>Helobdella</taxon>
    </lineage>
</organism>
<dbReference type="Proteomes" id="UP000015101">
    <property type="component" value="Unassembled WGS sequence"/>
</dbReference>
<gene>
    <name evidence="3" type="primary">20207584</name>
    <name evidence="2" type="ORF">HELRODRAFT_180139</name>
</gene>
<keyword evidence="4" id="KW-1185">Reference proteome</keyword>
<dbReference type="RefSeq" id="XP_009027151.1">
    <property type="nucleotide sequence ID" value="XM_009028903.1"/>
</dbReference>
<evidence type="ECO:0000313" key="4">
    <source>
        <dbReference type="Proteomes" id="UP000015101"/>
    </source>
</evidence>
<dbReference type="AlphaFoldDB" id="T1FFI5"/>
<reference evidence="3" key="3">
    <citation type="submission" date="2015-06" db="UniProtKB">
        <authorList>
            <consortium name="EnsemblMetazoa"/>
        </authorList>
    </citation>
    <scope>IDENTIFICATION</scope>
</reference>
<evidence type="ECO:0000313" key="2">
    <source>
        <dbReference type="EMBL" id="ESN94796.1"/>
    </source>
</evidence>
<dbReference type="CTD" id="20207584"/>
<dbReference type="EMBL" id="AMQM01007110">
    <property type="status" value="NOT_ANNOTATED_CDS"/>
    <property type="molecule type" value="Genomic_DNA"/>
</dbReference>
<dbReference type="InParanoid" id="T1FFI5"/>
<dbReference type="GeneID" id="20207584"/>
<accession>T1FFI5</accession>
<protein>
    <submittedName>
        <fullName evidence="2 3">Uncharacterized protein</fullName>
    </submittedName>
</protein>
<dbReference type="EMBL" id="KB097563">
    <property type="protein sequence ID" value="ESN94796.1"/>
    <property type="molecule type" value="Genomic_DNA"/>
</dbReference>